<comment type="caution">
    <text evidence="4">The sequence shown here is derived from an EMBL/GenBank/DDBJ whole genome shotgun (WGS) entry which is preliminary data.</text>
</comment>
<sequence length="715" mass="74479">MHTATIVTTVQLIDAMSPALGVIQNAQALVAQGFLKIRDAADRAFDTSAAAAFQAKLEGIAASLERVAQQADLSAAESSYERLAALAGELERRLNRIGGQSGGSGGDSGGDSDGGSGGDSGGDSGGGSDGGSGGGSGEGGQDGAAKQWDALKENAEKVGGIIKKTTELADQTARTNAYIAQMNDGLQTADQLQGMLFTAAQNSATAYSEVVKTAGALSASAGGAFSSNQEAVVFTELMDKQFVASGTDQQDQAAVMGKLTNAMGTGVIKADMFSELEARIPQIGTLLSNAFGIGQAELDKLVASGGLTAELFKNAMLASSDEINARFGGTPITWARVWTAATDELLMALQPVLGAISGLAQHAEILIPVIFGVVAAFLLLRGIALAYNTVTTVTNILESVKKARLAMTTVAQGAQTTATFAQTAAQYGLNAALLACPLVWIILLIIALVALLYAAVAAVNKFAGTSYSATGIVCGAFMMALAFIGNVFVALLNIVVDVFVLIHNLIASVANFIGNVFNDPIGSIARLFFDLADTVLGVLQTLASAIDTVFGSDLSGTVQGWRDSLGGWVDDTFGKGEEIMEKLNAEDLKLDRFEYSAAYELGYDFGKGLDNKAGEFFNFDGLENPIENLQNYTQETADNTAASADSLDLNNEELEWMRDLAEQEAINRFTTTEIRVDMGGVTQNVASYLDAETLTHRMVEAINSGTAMGVEGVYA</sequence>
<evidence type="ECO:0000259" key="3">
    <source>
        <dbReference type="Pfam" id="PF20155"/>
    </source>
</evidence>
<feature type="domain" description="Tape measure protein N-terminal" evidence="3">
    <location>
        <begin position="164"/>
        <end position="349"/>
    </location>
</feature>
<dbReference type="Pfam" id="PF20155">
    <property type="entry name" value="TMP_3"/>
    <property type="match status" value="1"/>
</dbReference>
<protein>
    <submittedName>
        <fullName evidence="4">Phage tail tape measure protein</fullName>
    </submittedName>
</protein>
<dbReference type="EMBL" id="QXWZ01000034">
    <property type="protein sequence ID" value="NBI80145.1"/>
    <property type="molecule type" value="Genomic_DNA"/>
</dbReference>
<reference evidence="4 5" key="1">
    <citation type="submission" date="2018-08" db="EMBL/GenBank/DDBJ databases">
        <title>Murine metabolic-syndrome-specific gut microbial biobank.</title>
        <authorList>
            <person name="Liu C."/>
        </authorList>
    </citation>
    <scope>NUCLEOTIDE SEQUENCE [LARGE SCALE GENOMIC DNA]</scope>
    <source>
        <strain evidence="4 5">X69</strain>
    </source>
</reference>
<keyword evidence="2" id="KW-0472">Membrane</keyword>
<accession>A0A845RMT4</accession>
<dbReference type="RefSeq" id="WP_160210844.1">
    <property type="nucleotide sequence ID" value="NZ_QXWZ01000034.1"/>
</dbReference>
<name>A0A845RMT4_9FIRM</name>
<feature type="compositionally biased region" description="Gly residues" evidence="1">
    <location>
        <begin position="99"/>
        <end position="142"/>
    </location>
</feature>
<feature type="transmembrane region" description="Helical" evidence="2">
    <location>
        <begin position="498"/>
        <end position="517"/>
    </location>
</feature>
<feature type="transmembrane region" description="Helical" evidence="2">
    <location>
        <begin position="471"/>
        <end position="492"/>
    </location>
</feature>
<evidence type="ECO:0000313" key="5">
    <source>
        <dbReference type="Proteomes" id="UP000446348"/>
    </source>
</evidence>
<dbReference type="OrthoDB" id="1677957at2"/>
<feature type="transmembrane region" description="Helical" evidence="2">
    <location>
        <begin position="365"/>
        <end position="387"/>
    </location>
</feature>
<dbReference type="NCBIfam" id="TIGR02675">
    <property type="entry name" value="tape_meas_nterm"/>
    <property type="match status" value="1"/>
</dbReference>
<evidence type="ECO:0000256" key="1">
    <source>
        <dbReference type="SAM" id="MobiDB-lite"/>
    </source>
</evidence>
<evidence type="ECO:0000256" key="2">
    <source>
        <dbReference type="SAM" id="Phobius"/>
    </source>
</evidence>
<feature type="transmembrane region" description="Helical" evidence="2">
    <location>
        <begin position="438"/>
        <end position="459"/>
    </location>
</feature>
<dbReference type="InterPro" id="IPR013491">
    <property type="entry name" value="Tape_meas_N"/>
</dbReference>
<keyword evidence="2" id="KW-1133">Transmembrane helix</keyword>
<keyword evidence="2" id="KW-0812">Transmembrane</keyword>
<evidence type="ECO:0000313" key="4">
    <source>
        <dbReference type="EMBL" id="NBI80145.1"/>
    </source>
</evidence>
<dbReference type="Proteomes" id="UP000446348">
    <property type="component" value="Unassembled WGS sequence"/>
</dbReference>
<organism evidence="4 5">
    <name type="scientific">Anaerotruncus colihominis</name>
    <dbReference type="NCBI Taxonomy" id="169435"/>
    <lineage>
        <taxon>Bacteria</taxon>
        <taxon>Bacillati</taxon>
        <taxon>Bacillota</taxon>
        <taxon>Clostridia</taxon>
        <taxon>Eubacteriales</taxon>
        <taxon>Oscillospiraceae</taxon>
        <taxon>Anaerotruncus</taxon>
    </lineage>
</organism>
<dbReference type="AlphaFoldDB" id="A0A845RMT4"/>
<feature type="region of interest" description="Disordered" evidence="1">
    <location>
        <begin position="96"/>
        <end position="145"/>
    </location>
</feature>
<proteinExistence type="predicted"/>
<gene>
    <name evidence="4" type="ORF">D3Z39_14995</name>
</gene>